<name>A0ABQ5UQZ6_9HYPH</name>
<sequence length="220" mass="24265">MPNRRSYKLLCPISRALDRVGDRWSLLILRDLLAGPARFSELQRGLVGIAANLLTDRLAALMEDELITQVESNYGVTLYQLTPLGERSSDIIFELARFGAVFPPVGKVVKPGNLRTVATTLGAAAKRVVTPEMGFDAVLIVDGETIALTIANGIARTEVRTMNDADLVLETSYTALLDLTEGRLSVEEFQNYHSKLDIRSPEILAEFETLLLGILMEFSR</sequence>
<dbReference type="InterPro" id="IPR002577">
    <property type="entry name" value="HTH_HxlR"/>
</dbReference>
<dbReference type="Gene3D" id="1.10.10.10">
    <property type="entry name" value="Winged helix-like DNA-binding domain superfamily/Winged helix DNA-binding domain"/>
    <property type="match status" value="1"/>
</dbReference>
<evidence type="ECO:0000313" key="6">
    <source>
        <dbReference type="Proteomes" id="UP001161405"/>
    </source>
</evidence>
<evidence type="ECO:0000256" key="1">
    <source>
        <dbReference type="ARBA" id="ARBA00023015"/>
    </source>
</evidence>
<dbReference type="PROSITE" id="PS51118">
    <property type="entry name" value="HTH_HXLR"/>
    <property type="match status" value="1"/>
</dbReference>
<keyword evidence="1" id="KW-0805">Transcription regulation</keyword>
<evidence type="ECO:0000313" key="5">
    <source>
        <dbReference type="EMBL" id="GLQ17659.1"/>
    </source>
</evidence>
<protein>
    <submittedName>
        <fullName evidence="5">HxlR family transcriptional regulator</fullName>
    </submittedName>
</protein>
<keyword evidence="6" id="KW-1185">Reference proteome</keyword>
<dbReference type="Pfam" id="PF01638">
    <property type="entry name" value="HxlR"/>
    <property type="match status" value="1"/>
</dbReference>
<evidence type="ECO:0000256" key="3">
    <source>
        <dbReference type="ARBA" id="ARBA00023163"/>
    </source>
</evidence>
<dbReference type="RefSeq" id="WP_284363975.1">
    <property type="nucleotide sequence ID" value="NZ_BSNI01000002.1"/>
</dbReference>
<dbReference type="EMBL" id="BSNI01000002">
    <property type="protein sequence ID" value="GLQ17659.1"/>
    <property type="molecule type" value="Genomic_DNA"/>
</dbReference>
<dbReference type="SUPFAM" id="SSF46785">
    <property type="entry name" value="Winged helix' DNA-binding domain"/>
    <property type="match status" value="1"/>
</dbReference>
<dbReference type="InterPro" id="IPR036390">
    <property type="entry name" value="WH_DNA-bd_sf"/>
</dbReference>
<proteinExistence type="predicted"/>
<accession>A0ABQ5UQZ6</accession>
<reference evidence="5" key="1">
    <citation type="journal article" date="2014" name="Int. J. Syst. Evol. Microbiol.">
        <title>Complete genome of a new Firmicutes species belonging to the dominant human colonic microbiota ('Ruminococcus bicirculans') reveals two chromosomes and a selective capacity to utilize plant glucans.</title>
        <authorList>
            <consortium name="NISC Comparative Sequencing Program"/>
            <person name="Wegmann U."/>
            <person name="Louis P."/>
            <person name="Goesmann A."/>
            <person name="Henrissat B."/>
            <person name="Duncan S.H."/>
            <person name="Flint H.J."/>
        </authorList>
    </citation>
    <scope>NUCLEOTIDE SEQUENCE</scope>
    <source>
        <strain evidence="5">NBRC 107169</strain>
    </source>
</reference>
<gene>
    <name evidence="5" type="ORF">GCM10007879_19080</name>
</gene>
<feature type="domain" description="HTH hxlR-type" evidence="4">
    <location>
        <begin position="11"/>
        <end position="107"/>
    </location>
</feature>
<dbReference type="Proteomes" id="UP001161405">
    <property type="component" value="Unassembled WGS sequence"/>
</dbReference>
<reference evidence="5" key="2">
    <citation type="submission" date="2023-01" db="EMBL/GenBank/DDBJ databases">
        <title>Draft genome sequence of Maritalea porphyrae strain NBRC 107169.</title>
        <authorList>
            <person name="Sun Q."/>
            <person name="Mori K."/>
        </authorList>
    </citation>
    <scope>NUCLEOTIDE SEQUENCE</scope>
    <source>
        <strain evidence="5">NBRC 107169</strain>
    </source>
</reference>
<organism evidence="5 6">
    <name type="scientific">Maritalea porphyrae</name>
    <dbReference type="NCBI Taxonomy" id="880732"/>
    <lineage>
        <taxon>Bacteria</taxon>
        <taxon>Pseudomonadati</taxon>
        <taxon>Pseudomonadota</taxon>
        <taxon>Alphaproteobacteria</taxon>
        <taxon>Hyphomicrobiales</taxon>
        <taxon>Devosiaceae</taxon>
        <taxon>Maritalea</taxon>
    </lineage>
</organism>
<evidence type="ECO:0000259" key="4">
    <source>
        <dbReference type="PROSITE" id="PS51118"/>
    </source>
</evidence>
<evidence type="ECO:0000256" key="2">
    <source>
        <dbReference type="ARBA" id="ARBA00023125"/>
    </source>
</evidence>
<comment type="caution">
    <text evidence="5">The sequence shown here is derived from an EMBL/GenBank/DDBJ whole genome shotgun (WGS) entry which is preliminary data.</text>
</comment>
<keyword evidence="2" id="KW-0238">DNA-binding</keyword>
<dbReference type="InterPro" id="IPR036388">
    <property type="entry name" value="WH-like_DNA-bd_sf"/>
</dbReference>
<dbReference type="PANTHER" id="PTHR33204:SF18">
    <property type="entry name" value="TRANSCRIPTIONAL REGULATORY PROTEIN"/>
    <property type="match status" value="1"/>
</dbReference>
<keyword evidence="3" id="KW-0804">Transcription</keyword>
<dbReference type="PANTHER" id="PTHR33204">
    <property type="entry name" value="TRANSCRIPTIONAL REGULATOR, MARR FAMILY"/>
    <property type="match status" value="1"/>
</dbReference>